<dbReference type="InterPro" id="IPR036921">
    <property type="entry name" value="PurM-like_N_sf"/>
</dbReference>
<evidence type="ECO:0000256" key="2">
    <source>
        <dbReference type="ARBA" id="ARBA00022741"/>
    </source>
</evidence>
<protein>
    <recommendedName>
        <fullName evidence="10">PurM-like C-terminal domain-containing protein</fullName>
    </recommendedName>
</protein>
<keyword evidence="5" id="KW-0711">Selenium</keyword>
<keyword evidence="1" id="KW-0808">Transferase</keyword>
<dbReference type="STRING" id="195883.A0A482WYE5"/>
<accession>A0A482WYE5</accession>
<comment type="caution">
    <text evidence="8">The sequence shown here is derived from an EMBL/GenBank/DDBJ whole genome shotgun (WGS) entry which is preliminary data.</text>
</comment>
<dbReference type="Gene3D" id="3.90.650.10">
    <property type="entry name" value="PurM-like C-terminal domain"/>
    <property type="match status" value="1"/>
</dbReference>
<dbReference type="InterPro" id="IPR016188">
    <property type="entry name" value="PurM-like_N"/>
</dbReference>
<keyword evidence="4" id="KW-0067">ATP-binding</keyword>
<dbReference type="SMR" id="A0A482WYE5"/>
<dbReference type="SUPFAM" id="SSF55326">
    <property type="entry name" value="PurM N-terminal domain-like"/>
    <property type="match status" value="1"/>
</dbReference>
<dbReference type="GO" id="GO:0016260">
    <property type="term" value="P:selenocysteine biosynthetic process"/>
    <property type="evidence" value="ECO:0007669"/>
    <property type="project" value="TreeGrafter"/>
</dbReference>
<keyword evidence="2" id="KW-0547">Nucleotide-binding</keyword>
<dbReference type="InterPro" id="IPR036676">
    <property type="entry name" value="PurM-like_C_sf"/>
</dbReference>
<dbReference type="InterPro" id="IPR010918">
    <property type="entry name" value="PurM-like_C_dom"/>
</dbReference>
<evidence type="ECO:0000256" key="3">
    <source>
        <dbReference type="ARBA" id="ARBA00022777"/>
    </source>
</evidence>
<dbReference type="InParanoid" id="A0A482WYE5"/>
<keyword evidence="9" id="KW-1185">Reference proteome</keyword>
<dbReference type="GO" id="GO:0005737">
    <property type="term" value="C:cytoplasm"/>
    <property type="evidence" value="ECO:0007669"/>
    <property type="project" value="TreeGrafter"/>
</dbReference>
<name>A0A482WYE5_LAOST</name>
<evidence type="ECO:0000259" key="6">
    <source>
        <dbReference type="Pfam" id="PF00586"/>
    </source>
</evidence>
<dbReference type="FunFam" id="3.90.650.10:FF:000010">
    <property type="entry name" value="Selenide, water dikinase"/>
    <property type="match status" value="1"/>
</dbReference>
<dbReference type="Proteomes" id="UP000291343">
    <property type="component" value="Unassembled WGS sequence"/>
</dbReference>
<evidence type="ECO:0000256" key="1">
    <source>
        <dbReference type="ARBA" id="ARBA00022679"/>
    </source>
</evidence>
<dbReference type="InterPro" id="IPR004536">
    <property type="entry name" value="SPS/SelD"/>
</dbReference>
<dbReference type="PIRSF" id="PIRSF036407">
    <property type="entry name" value="Selenphspht_syn"/>
    <property type="match status" value="1"/>
</dbReference>
<keyword evidence="3" id="KW-0418">Kinase</keyword>
<feature type="domain" description="PurM-like N-terminal" evidence="6">
    <location>
        <begin position="120"/>
        <end position="208"/>
    </location>
</feature>
<dbReference type="SUPFAM" id="SSF56042">
    <property type="entry name" value="PurM C-terminal domain-like"/>
    <property type="match status" value="1"/>
</dbReference>
<dbReference type="Pfam" id="PF02769">
    <property type="entry name" value="AIRS_C"/>
    <property type="match status" value="1"/>
</dbReference>
<dbReference type="Pfam" id="PF00586">
    <property type="entry name" value="AIRS"/>
    <property type="match status" value="1"/>
</dbReference>
<dbReference type="GO" id="GO:0005524">
    <property type="term" value="F:ATP binding"/>
    <property type="evidence" value="ECO:0007669"/>
    <property type="project" value="UniProtKB-KW"/>
</dbReference>
<dbReference type="EMBL" id="QKKF02022802">
    <property type="protein sequence ID" value="RZF38201.1"/>
    <property type="molecule type" value="Genomic_DNA"/>
</dbReference>
<dbReference type="GO" id="GO:0004756">
    <property type="term" value="F:selenide, water dikinase activity"/>
    <property type="evidence" value="ECO:0007669"/>
    <property type="project" value="TreeGrafter"/>
</dbReference>
<dbReference type="Gene3D" id="3.30.1330.10">
    <property type="entry name" value="PurM-like, N-terminal domain"/>
    <property type="match status" value="1"/>
</dbReference>
<dbReference type="AlphaFoldDB" id="A0A482WYE5"/>
<dbReference type="PANTHER" id="PTHR10256">
    <property type="entry name" value="SELENIDE, WATER DIKINASE"/>
    <property type="match status" value="1"/>
</dbReference>
<gene>
    <name evidence="8" type="ORF">LSTR_LSTR005562</name>
</gene>
<proteinExistence type="predicted"/>
<dbReference type="PANTHER" id="PTHR10256:SF0">
    <property type="entry name" value="INACTIVE SELENIDE, WATER DIKINASE-LIKE PROTEIN-RELATED"/>
    <property type="match status" value="1"/>
</dbReference>
<dbReference type="OrthoDB" id="409395at2759"/>
<evidence type="ECO:0000259" key="7">
    <source>
        <dbReference type="Pfam" id="PF02769"/>
    </source>
</evidence>
<sequence>MANLNNSTSLSGMNIVASQSDNKRALDNLNNSTSLSGMNIVASQSDNKLALEFKTFDPVVHALDINFRLTRFGDNKGRKIKEPQQILSKILDVGHQDEDDKLEVSVPTMLDSTVTVARYGGLKLVQTTDFFYPMVDDPYLLGKIACSHILSNIYAMGIIECDNMLMLLSVSSKMSDLERDTIMPLVIKGFKDCALEAEINISGGQTMINPWFIIGGLATALCQVNEFINPIDAVVGDVLVLTKPLGTEVAISAHQWMNDIPERWNRIKLVVTDVEVNKAYKTALESMCRLNRVAARLMFKYNAHCCTNISREGLLSHALNMAKNQKNEVSFVIHNLPIISKMTAVAKACGNIFQLTNGNSVEFSGGLLICLPREQAAAYCKDIEKQEGFPAWIIGIVERGGRSARIIEKPRVIEINK</sequence>
<evidence type="ECO:0008006" key="10">
    <source>
        <dbReference type="Google" id="ProtNLM"/>
    </source>
</evidence>
<feature type="domain" description="PurM-like C-terminal" evidence="7">
    <location>
        <begin position="235"/>
        <end position="405"/>
    </location>
</feature>
<evidence type="ECO:0000313" key="8">
    <source>
        <dbReference type="EMBL" id="RZF38201.1"/>
    </source>
</evidence>
<reference evidence="8 9" key="1">
    <citation type="journal article" date="2017" name="Gigascience">
        <title>Genome sequence of the small brown planthopper, Laodelphax striatellus.</title>
        <authorList>
            <person name="Zhu J."/>
            <person name="Jiang F."/>
            <person name="Wang X."/>
            <person name="Yang P."/>
            <person name="Bao Y."/>
            <person name="Zhao W."/>
            <person name="Wang W."/>
            <person name="Lu H."/>
            <person name="Wang Q."/>
            <person name="Cui N."/>
            <person name="Li J."/>
            <person name="Chen X."/>
            <person name="Luo L."/>
            <person name="Yu J."/>
            <person name="Kang L."/>
            <person name="Cui F."/>
        </authorList>
    </citation>
    <scope>NUCLEOTIDE SEQUENCE [LARGE SCALE GENOMIC DNA]</scope>
    <source>
        <strain evidence="8">Lst14</strain>
    </source>
</reference>
<evidence type="ECO:0000256" key="4">
    <source>
        <dbReference type="ARBA" id="ARBA00022840"/>
    </source>
</evidence>
<evidence type="ECO:0000313" key="9">
    <source>
        <dbReference type="Proteomes" id="UP000291343"/>
    </source>
</evidence>
<evidence type="ECO:0000256" key="5">
    <source>
        <dbReference type="ARBA" id="ARBA00023266"/>
    </source>
</evidence>
<dbReference type="NCBIfam" id="TIGR00476">
    <property type="entry name" value="selD"/>
    <property type="match status" value="1"/>
</dbReference>
<organism evidence="8 9">
    <name type="scientific">Laodelphax striatellus</name>
    <name type="common">Small brown planthopper</name>
    <name type="synonym">Delphax striatella</name>
    <dbReference type="NCBI Taxonomy" id="195883"/>
    <lineage>
        <taxon>Eukaryota</taxon>
        <taxon>Metazoa</taxon>
        <taxon>Ecdysozoa</taxon>
        <taxon>Arthropoda</taxon>
        <taxon>Hexapoda</taxon>
        <taxon>Insecta</taxon>
        <taxon>Pterygota</taxon>
        <taxon>Neoptera</taxon>
        <taxon>Paraneoptera</taxon>
        <taxon>Hemiptera</taxon>
        <taxon>Auchenorrhyncha</taxon>
        <taxon>Fulgoroidea</taxon>
        <taxon>Delphacidae</taxon>
        <taxon>Criomorphinae</taxon>
        <taxon>Laodelphax</taxon>
    </lineage>
</organism>